<dbReference type="InterPro" id="IPR045762">
    <property type="entry name" value="ADNP_Znf"/>
</dbReference>
<dbReference type="EMBL" id="SRMA01025430">
    <property type="protein sequence ID" value="TRY94692.1"/>
    <property type="molecule type" value="Genomic_DNA"/>
</dbReference>
<keyword evidence="1" id="KW-0479">Metal-binding</keyword>
<keyword evidence="7" id="KW-0371">Homeobox</keyword>
<keyword evidence="3" id="KW-0863">Zinc-finger</keyword>
<keyword evidence="6" id="KW-0238">DNA-binding</keyword>
<dbReference type="GO" id="GO:0005634">
    <property type="term" value="C:nucleus"/>
    <property type="evidence" value="ECO:0007669"/>
    <property type="project" value="TreeGrafter"/>
</dbReference>
<evidence type="ECO:0000256" key="8">
    <source>
        <dbReference type="ARBA" id="ARBA00023163"/>
    </source>
</evidence>
<protein>
    <recommendedName>
        <fullName evidence="11">C2H2-type domain-containing protein</fullName>
    </recommendedName>
</protein>
<evidence type="ECO:0000256" key="7">
    <source>
        <dbReference type="ARBA" id="ARBA00023155"/>
    </source>
</evidence>
<dbReference type="InterPro" id="IPR038861">
    <property type="entry name" value="ADNP/ADNP2"/>
</dbReference>
<reference evidence="12 13" key="1">
    <citation type="journal article" date="2019" name="Sci. Data">
        <title>Hybrid genome assembly and annotation of Danionella translucida.</title>
        <authorList>
            <person name="Kadobianskyi M."/>
            <person name="Schulze L."/>
            <person name="Schuelke M."/>
            <person name="Judkewitz B."/>
        </authorList>
    </citation>
    <scope>NUCLEOTIDE SEQUENCE [LARGE SCALE GENOMIC DNA]</scope>
    <source>
        <strain evidence="12 13">Bolton</strain>
    </source>
</reference>
<dbReference type="CDD" id="cd00086">
    <property type="entry name" value="homeodomain"/>
    <property type="match status" value="1"/>
</dbReference>
<comment type="caution">
    <text evidence="12">The sequence shown here is derived from an EMBL/GenBank/DDBJ whole genome shotgun (WGS) entry which is preliminary data.</text>
</comment>
<evidence type="ECO:0000256" key="9">
    <source>
        <dbReference type="ARBA" id="ARBA00023242"/>
    </source>
</evidence>
<evidence type="ECO:0000256" key="5">
    <source>
        <dbReference type="ARBA" id="ARBA00023015"/>
    </source>
</evidence>
<dbReference type="InterPro" id="IPR001356">
    <property type="entry name" value="HD"/>
</dbReference>
<dbReference type="GO" id="GO:0003677">
    <property type="term" value="F:DNA binding"/>
    <property type="evidence" value="ECO:0007669"/>
    <property type="project" value="UniProtKB-KW"/>
</dbReference>
<evidence type="ECO:0000256" key="4">
    <source>
        <dbReference type="ARBA" id="ARBA00022833"/>
    </source>
</evidence>
<accession>A0A553QXJ7</accession>
<organism evidence="12 13">
    <name type="scientific">Danionella cerebrum</name>
    <dbReference type="NCBI Taxonomy" id="2873325"/>
    <lineage>
        <taxon>Eukaryota</taxon>
        <taxon>Metazoa</taxon>
        <taxon>Chordata</taxon>
        <taxon>Craniata</taxon>
        <taxon>Vertebrata</taxon>
        <taxon>Euteleostomi</taxon>
        <taxon>Actinopterygii</taxon>
        <taxon>Neopterygii</taxon>
        <taxon>Teleostei</taxon>
        <taxon>Ostariophysi</taxon>
        <taxon>Cypriniformes</taxon>
        <taxon>Danionidae</taxon>
        <taxon>Danioninae</taxon>
        <taxon>Danionella</taxon>
    </lineage>
</organism>
<dbReference type="AlphaFoldDB" id="A0A553QXJ7"/>
<dbReference type="GO" id="GO:0010468">
    <property type="term" value="P:regulation of gene expression"/>
    <property type="evidence" value="ECO:0007669"/>
    <property type="project" value="TreeGrafter"/>
</dbReference>
<dbReference type="OrthoDB" id="10053955at2759"/>
<sequence length="1049" mass="118326">NLTEDEEPQVCPQLPIILRINKMYQIPVKNLTKLRGPRKRVKSILCDIGRQQCQDLLQTFQDADADSSFEDTEWEDFTDGHCGKKKRKHPYRSQTLCCSLCLYSSRTVPTFRTHIHRRHLKDLDAACLLMCPYCPFVSAPKVTEEHMEIFHKLQSRTYSTPQSLALAQRPKTMSVTISADACDDRYYCATCGYHDSLLYVMKKHVLVNHFATLLDRYFGLGSDKSTKAVGSKVGQGLPVKYHCKLCRLPAESIEHLLYHILSSEMHKDLQTQIMPCIIEKQMKQMVGLQNLLNLTPKAMPPVTLLARPNYVPQQTQQINGNSTVLMAAPRSTTALFCSPGHGQMFLSPQTQALLSGTSVSALQKASSGAPQVLPHTPVVKPINMVMPNMPNTVPVAMNLPRLPEPQQATQVLLPSGVQVNLQGDMGTQSPILVAQGLQLNQSGPRTPLLAPQSVRLIPTGNKVNGVPTYTLAPVQVTLPVPSTPSQLLVPQKQIGGPPSSVVPSSLMSAVQKAVNRSSLTPNQLAVIAPFLKKEDNQKVMCLRCKILLTEQGIFQHLLHGLKCLFCFKMFYSFKQILEHTKKFHSLKIMKNQVFIKEQFNLDCDEGGNLIFNTFNLNTDVPKDLLDNRELNLTLVTSSKEKIYIKMYPDKAEYSAMLKEVPNACPFCLVKLQNSVDYEHHLQKKHHIVPTIHAILKTPAYKCRYCFGVYNEKPSPKSISVHVQRCRCAPKSLKEVERKLNPDTRDSFASDLCSSVQMGSAPNGTWQEPIESDEPKKQVVTPKNRRRKTRGTKDESPALQAPVTLVLEPVGMERTSFEDRKDFLSQYFHRKPYLTKTETELLASRLWINKADVKAHFNSKLTKCLKAIQKKRVCVRLGFKMGDVNTVKHDLFFPEVKEVSEKTVVNEVKRCRVFSCVTNKKVNEQKQQVLHIPGAPVKKEDMNDRVPSPLIQQVTIKTEDCTEIECDLFAQEVSAKNEDGRGHLCDAFTQSVAVKTEDRVENMHDSFTQSVTVKNEDRSDIHFVQEIIVKQEEEVSEMEIDHFVPEVQTL</sequence>
<evidence type="ECO:0000313" key="13">
    <source>
        <dbReference type="Proteomes" id="UP000316079"/>
    </source>
</evidence>
<evidence type="ECO:0000256" key="6">
    <source>
        <dbReference type="ARBA" id="ARBA00023125"/>
    </source>
</evidence>
<keyword evidence="5" id="KW-0805">Transcription regulation</keyword>
<dbReference type="InterPro" id="IPR013087">
    <property type="entry name" value="Znf_C2H2_type"/>
</dbReference>
<evidence type="ECO:0000256" key="3">
    <source>
        <dbReference type="ARBA" id="ARBA00022771"/>
    </source>
</evidence>
<keyword evidence="8" id="KW-0804">Transcription</keyword>
<dbReference type="PROSITE" id="PS00028">
    <property type="entry name" value="ZINC_FINGER_C2H2_1"/>
    <property type="match status" value="1"/>
</dbReference>
<feature type="domain" description="C2H2-type" evidence="11">
    <location>
        <begin position="563"/>
        <end position="584"/>
    </location>
</feature>
<feature type="non-terminal residue" evidence="12">
    <location>
        <position position="1"/>
    </location>
</feature>
<keyword evidence="4" id="KW-0862">Zinc</keyword>
<dbReference type="STRING" id="623744.A0A553QXJ7"/>
<dbReference type="PANTHER" id="PTHR15740:SF2">
    <property type="entry name" value="ACTIVITY-DEPENDENT NEUROPROTECTOR HOMEOBOX PROTEIN 2"/>
    <property type="match status" value="1"/>
</dbReference>
<dbReference type="SMART" id="SM00355">
    <property type="entry name" value="ZnF_C2H2"/>
    <property type="match status" value="6"/>
</dbReference>
<keyword evidence="2" id="KW-0677">Repeat</keyword>
<evidence type="ECO:0000259" key="11">
    <source>
        <dbReference type="PROSITE" id="PS00028"/>
    </source>
</evidence>
<dbReference type="GO" id="GO:0008270">
    <property type="term" value="F:zinc ion binding"/>
    <property type="evidence" value="ECO:0007669"/>
    <property type="project" value="UniProtKB-KW"/>
</dbReference>
<keyword evidence="13" id="KW-1185">Reference proteome</keyword>
<evidence type="ECO:0000313" key="12">
    <source>
        <dbReference type="EMBL" id="TRY94692.1"/>
    </source>
</evidence>
<feature type="region of interest" description="Disordered" evidence="10">
    <location>
        <begin position="762"/>
        <end position="796"/>
    </location>
</feature>
<dbReference type="Pfam" id="PF19627">
    <property type="entry name" value="ADNP_N"/>
    <property type="match status" value="1"/>
</dbReference>
<dbReference type="PANTHER" id="PTHR15740">
    <property type="entry name" value="NEUROPROTECTIVE PEPTIDE-CONTAINING PROTEIN"/>
    <property type="match status" value="1"/>
</dbReference>
<evidence type="ECO:0000256" key="1">
    <source>
        <dbReference type="ARBA" id="ARBA00022723"/>
    </source>
</evidence>
<name>A0A553QXJ7_9TELE</name>
<evidence type="ECO:0000256" key="2">
    <source>
        <dbReference type="ARBA" id="ARBA00022737"/>
    </source>
</evidence>
<keyword evidence="9" id="KW-0539">Nucleus</keyword>
<dbReference type="Proteomes" id="UP000316079">
    <property type="component" value="Unassembled WGS sequence"/>
</dbReference>
<gene>
    <name evidence="12" type="ORF">DNTS_021592</name>
</gene>
<evidence type="ECO:0000256" key="10">
    <source>
        <dbReference type="SAM" id="MobiDB-lite"/>
    </source>
</evidence>
<proteinExistence type="predicted"/>